<reference evidence="2 3" key="1">
    <citation type="journal article" date="2013" name="BMC Genomics">
        <title>The miniature genome of a carnivorous plant Genlisea aurea contains a low number of genes and short non-coding sequences.</title>
        <authorList>
            <person name="Leushkin E.V."/>
            <person name="Sutormin R.A."/>
            <person name="Nabieva E.R."/>
            <person name="Penin A.A."/>
            <person name="Kondrashov A.S."/>
            <person name="Logacheva M.D."/>
        </authorList>
    </citation>
    <scope>NUCLEOTIDE SEQUENCE [LARGE SCALE GENOMIC DNA]</scope>
</reference>
<dbReference type="AlphaFoldDB" id="S8EAD0"/>
<name>S8EAD0_9LAMI</name>
<sequence>VSKIHARISYKDGAFFITDLRSEHGTWLTDNEGKRYRVSPNFPTRFRPTDAIEFGSDRKVCFRVKTMKLPPRKNGFTNNNGVAI</sequence>
<keyword evidence="3" id="KW-1185">Reference proteome</keyword>
<dbReference type="OrthoDB" id="655030at2759"/>
<protein>
    <submittedName>
        <fullName evidence="2">Zeaxanthin epoxidase, chloroplastic</fullName>
    </submittedName>
</protein>
<comment type="caution">
    <text evidence="2">The sequence shown here is derived from an EMBL/GenBank/DDBJ whole genome shotgun (WGS) entry which is preliminary data.</text>
</comment>
<dbReference type="SUPFAM" id="SSF49879">
    <property type="entry name" value="SMAD/FHA domain"/>
    <property type="match status" value="1"/>
</dbReference>
<dbReference type="CDD" id="cd22702">
    <property type="entry name" value="FHA_ZEP-like"/>
    <property type="match status" value="1"/>
</dbReference>
<dbReference type="InterPro" id="IPR000253">
    <property type="entry name" value="FHA_dom"/>
</dbReference>
<feature type="domain" description="FHA" evidence="1">
    <location>
        <begin position="1"/>
        <end position="33"/>
    </location>
</feature>
<feature type="non-terminal residue" evidence="2">
    <location>
        <position position="1"/>
    </location>
</feature>
<evidence type="ECO:0000313" key="3">
    <source>
        <dbReference type="Proteomes" id="UP000015453"/>
    </source>
</evidence>
<accession>S8EAD0</accession>
<proteinExistence type="predicted"/>
<gene>
    <name evidence="2" type="ORF">M569_05312</name>
</gene>
<organism evidence="2 3">
    <name type="scientific">Genlisea aurea</name>
    <dbReference type="NCBI Taxonomy" id="192259"/>
    <lineage>
        <taxon>Eukaryota</taxon>
        <taxon>Viridiplantae</taxon>
        <taxon>Streptophyta</taxon>
        <taxon>Embryophyta</taxon>
        <taxon>Tracheophyta</taxon>
        <taxon>Spermatophyta</taxon>
        <taxon>Magnoliopsida</taxon>
        <taxon>eudicotyledons</taxon>
        <taxon>Gunneridae</taxon>
        <taxon>Pentapetalae</taxon>
        <taxon>asterids</taxon>
        <taxon>lamiids</taxon>
        <taxon>Lamiales</taxon>
        <taxon>Lentibulariaceae</taxon>
        <taxon>Genlisea</taxon>
    </lineage>
</organism>
<dbReference type="Pfam" id="PF00498">
    <property type="entry name" value="FHA"/>
    <property type="match status" value="1"/>
</dbReference>
<dbReference type="Proteomes" id="UP000015453">
    <property type="component" value="Unassembled WGS sequence"/>
</dbReference>
<evidence type="ECO:0000313" key="2">
    <source>
        <dbReference type="EMBL" id="EPS69457.1"/>
    </source>
</evidence>
<dbReference type="PROSITE" id="PS50006">
    <property type="entry name" value="FHA_DOMAIN"/>
    <property type="match status" value="1"/>
</dbReference>
<dbReference type="Gene3D" id="2.60.200.20">
    <property type="match status" value="1"/>
</dbReference>
<dbReference type="InterPro" id="IPR008984">
    <property type="entry name" value="SMAD_FHA_dom_sf"/>
</dbReference>
<evidence type="ECO:0000259" key="1">
    <source>
        <dbReference type="PROSITE" id="PS50006"/>
    </source>
</evidence>
<dbReference type="EMBL" id="AUSU01002115">
    <property type="protein sequence ID" value="EPS69457.1"/>
    <property type="molecule type" value="Genomic_DNA"/>
</dbReference>